<organism evidence="1 2">
    <name type="scientific">Roseateles depolymerans</name>
    <dbReference type="NCBI Taxonomy" id="76731"/>
    <lineage>
        <taxon>Bacteria</taxon>
        <taxon>Pseudomonadati</taxon>
        <taxon>Pseudomonadota</taxon>
        <taxon>Betaproteobacteria</taxon>
        <taxon>Burkholderiales</taxon>
        <taxon>Sphaerotilaceae</taxon>
        <taxon>Roseateles</taxon>
    </lineage>
</organism>
<dbReference type="EMBL" id="CP013729">
    <property type="protein sequence ID" value="ALV08263.1"/>
    <property type="molecule type" value="Genomic_DNA"/>
</dbReference>
<dbReference type="RefSeq" id="WP_058936253.1">
    <property type="nucleotide sequence ID" value="NZ_CP013729.1"/>
</dbReference>
<keyword evidence="2" id="KW-1185">Reference proteome</keyword>
<dbReference type="STRING" id="76731.RD2015_3812"/>
<reference evidence="1 2" key="1">
    <citation type="submission" date="2015-12" db="EMBL/GenBank/DDBJ databases">
        <title>Complete genome of Roseateles depolymerans KCTC 42856.</title>
        <authorList>
            <person name="Kim K.M."/>
        </authorList>
    </citation>
    <scope>NUCLEOTIDE SEQUENCE [LARGE SCALE GENOMIC DNA]</scope>
    <source>
        <strain evidence="1 2">KCTC 42856</strain>
    </source>
</reference>
<proteinExistence type="predicted"/>
<dbReference type="OrthoDB" id="8716700at2"/>
<evidence type="ECO:0000313" key="2">
    <source>
        <dbReference type="Proteomes" id="UP000060699"/>
    </source>
</evidence>
<name>A0A0U3LT91_9BURK</name>
<dbReference type="InterPro" id="IPR007709">
    <property type="entry name" value="N-FG_amidohydro"/>
</dbReference>
<gene>
    <name evidence="1" type="ORF">RD2015_3812</name>
</gene>
<dbReference type="NCBIfam" id="TIGR02017">
    <property type="entry name" value="hutG_amidohyd"/>
    <property type="match status" value="1"/>
</dbReference>
<dbReference type="AlphaFoldDB" id="A0A0U3LT91"/>
<evidence type="ECO:0000313" key="1">
    <source>
        <dbReference type="EMBL" id="ALV08263.1"/>
    </source>
</evidence>
<dbReference type="Proteomes" id="UP000060699">
    <property type="component" value="Chromosome"/>
</dbReference>
<dbReference type="Gene3D" id="3.40.630.40">
    <property type="entry name" value="Zn-dependent exopeptidases"/>
    <property type="match status" value="1"/>
</dbReference>
<dbReference type="KEGG" id="rdp:RD2015_3812"/>
<protein>
    <submittedName>
        <fullName evidence="1">N-formylglutamate amidohydrolase</fullName>
    </submittedName>
</protein>
<sequence>MKHEVYELRPGRTPLLISMPHVGREIPPDQQDRYVERALGSEDTDWHLEGLYAPIAEALGAGLIIPRYSRYLIDLNRPPEDTPMYPGASNTELCPTRFFTGEPLYKEGRAPDPEEKQRRLQTYWQPYHQALQGELQRLRQEHGQALLFEAHSIRSSLPWLFDGQLPDLNLGTVDGQSCKKITRDAMEIVLNAQQDFTWVVDGRFKGGYITRQYGRPALGQQVVQMEMCYRCYMVERELGYTGYELDEACMARIRPVLSLLLQAYLMANPSRSTAPVDRPTA</sequence>
<dbReference type="InterPro" id="IPR010247">
    <property type="entry name" value="HutG_amidohyd"/>
</dbReference>
<dbReference type="SUPFAM" id="SSF53187">
    <property type="entry name" value="Zn-dependent exopeptidases"/>
    <property type="match status" value="1"/>
</dbReference>
<dbReference type="Pfam" id="PF05013">
    <property type="entry name" value="FGase"/>
    <property type="match status" value="1"/>
</dbReference>
<dbReference type="GO" id="GO:0016787">
    <property type="term" value="F:hydrolase activity"/>
    <property type="evidence" value="ECO:0007669"/>
    <property type="project" value="UniProtKB-KW"/>
</dbReference>
<keyword evidence="1" id="KW-0378">Hydrolase</keyword>
<dbReference type="PATRIC" id="fig|76731.3.peg.3904"/>
<accession>A0A0U3LT91</accession>